<dbReference type="EMBL" id="GBRD01014802">
    <property type="protein sequence ID" value="JAG51024.1"/>
    <property type="molecule type" value="Transcribed_RNA"/>
</dbReference>
<reference evidence="3" key="2">
    <citation type="submission" date="2014-07" db="EMBL/GenBank/DDBJ databases">
        <authorList>
            <person name="Hull J."/>
        </authorList>
    </citation>
    <scope>NUCLEOTIDE SEQUENCE</scope>
</reference>
<feature type="region of interest" description="Disordered" evidence="1">
    <location>
        <begin position="233"/>
        <end position="275"/>
    </location>
</feature>
<sequence>MLPLLFRNSTILMGSVIILVMSFLAATDDALPLLLDTLAFNHENRRNPKFIIPSLLAHMYQKSDGDSVMNTILSRPFAKKVSKETDSNKKENMGIGVEHRPIIGNQKREHMNQPKTKSPYVKLRESLVSQGDETKGIKDVEGRQNDDNDGPIEVKKGFSGLNRKWYGESPLVYAPPMPFPNSYVMPYHQMVNSPRLSYHEARPPDLMENFYLQGSPGVPLKSRIGHSVLADRLNSGDMNRDGIYSEDAPKMSNSQRSTQGEEAKELDQQQTDSVNNNVVAQEKKFVITNVTKYVLDFYCPHCGGEISVSRAKNRGLLNKGDDITVNKGLYSTYLNKLEDTKNRIFFPNRTKTRD</sequence>
<evidence type="ECO:0000256" key="1">
    <source>
        <dbReference type="SAM" id="MobiDB-lite"/>
    </source>
</evidence>
<accession>A0A0A9YZ82</accession>
<organism evidence="3">
    <name type="scientific">Lygus hesperus</name>
    <name type="common">Western plant bug</name>
    <dbReference type="NCBI Taxonomy" id="30085"/>
    <lineage>
        <taxon>Eukaryota</taxon>
        <taxon>Metazoa</taxon>
        <taxon>Ecdysozoa</taxon>
        <taxon>Arthropoda</taxon>
        <taxon>Hexapoda</taxon>
        <taxon>Insecta</taxon>
        <taxon>Pterygota</taxon>
        <taxon>Neoptera</taxon>
        <taxon>Paraneoptera</taxon>
        <taxon>Hemiptera</taxon>
        <taxon>Heteroptera</taxon>
        <taxon>Panheteroptera</taxon>
        <taxon>Cimicomorpha</taxon>
        <taxon>Miridae</taxon>
        <taxon>Mirini</taxon>
        <taxon>Lygus</taxon>
    </lineage>
</organism>
<dbReference type="AlphaFoldDB" id="A0A0A9YZ82"/>
<feature type="compositionally biased region" description="Basic and acidic residues" evidence="1">
    <location>
        <begin position="132"/>
        <end position="151"/>
    </location>
</feature>
<proteinExistence type="predicted"/>
<name>A0A0A9YZ82_LYGHE</name>
<evidence type="ECO:0000313" key="3">
    <source>
        <dbReference type="EMBL" id="JAG37499.1"/>
    </source>
</evidence>
<dbReference type="EMBL" id="GBHO01006105">
    <property type="protein sequence ID" value="JAG37499.1"/>
    <property type="molecule type" value="Transcribed_RNA"/>
</dbReference>
<evidence type="ECO:0000313" key="4">
    <source>
        <dbReference type="EMBL" id="JAG51023.1"/>
    </source>
</evidence>
<reference evidence="3" key="1">
    <citation type="journal article" date="2014" name="PLoS ONE">
        <title>Transcriptome-Based Identification of ABC Transporters in the Western Tarnished Plant Bug Lygus hesperus.</title>
        <authorList>
            <person name="Hull J.J."/>
            <person name="Chaney K."/>
            <person name="Geib S.M."/>
            <person name="Fabrick J.A."/>
            <person name="Brent C.S."/>
            <person name="Walsh D."/>
            <person name="Lavine L.C."/>
        </authorList>
    </citation>
    <scope>NUCLEOTIDE SEQUENCE</scope>
</reference>
<feature type="region of interest" description="Disordered" evidence="1">
    <location>
        <begin position="131"/>
        <end position="151"/>
    </location>
</feature>
<dbReference type="EMBL" id="GBRD01014803">
    <property type="protein sequence ID" value="JAG51023.1"/>
    <property type="molecule type" value="Transcribed_RNA"/>
</dbReference>
<protein>
    <submittedName>
        <fullName evidence="3">Reaction center protein H chain</fullName>
    </submittedName>
</protein>
<evidence type="ECO:0000313" key="2">
    <source>
        <dbReference type="EMBL" id="JAG37498.1"/>
    </source>
</evidence>
<dbReference type="EMBL" id="GBHO01006106">
    <property type="protein sequence ID" value="JAG37498.1"/>
    <property type="molecule type" value="Transcribed_RNA"/>
</dbReference>
<reference evidence="4" key="3">
    <citation type="submission" date="2014-09" db="EMBL/GenBank/DDBJ databases">
        <authorList>
            <person name="Magalhaes I.L.F."/>
            <person name="Oliveira U."/>
            <person name="Santos F.R."/>
            <person name="Vidigal T.H.D.A."/>
            <person name="Brescovit A.D."/>
            <person name="Santos A.J."/>
        </authorList>
    </citation>
    <scope>NUCLEOTIDE SEQUENCE</scope>
</reference>
<gene>
    <name evidence="3" type="primary">puhA_0</name>
    <name evidence="2" type="synonym">puhA_1</name>
    <name evidence="3" type="ORF">CM83_6296</name>
    <name evidence="2" type="ORF">CM83_6297</name>
</gene>